<reference evidence="2 3" key="1">
    <citation type="submission" date="2022-09" db="EMBL/GenBank/DDBJ databases">
        <authorList>
            <person name="Han X.L."/>
            <person name="Wang Q."/>
            <person name="Lu T."/>
        </authorList>
    </citation>
    <scope>NUCLEOTIDE SEQUENCE [LARGE SCALE GENOMIC DNA]</scope>
    <source>
        <strain evidence="2 3">WQ 127069</strain>
    </source>
</reference>
<dbReference type="RefSeq" id="WP_262684878.1">
    <property type="nucleotide sequence ID" value="NZ_JAOQIO010000055.1"/>
</dbReference>
<accession>A0ABT2UHM8</accession>
<feature type="transmembrane region" description="Helical" evidence="1">
    <location>
        <begin position="7"/>
        <end position="26"/>
    </location>
</feature>
<evidence type="ECO:0000313" key="2">
    <source>
        <dbReference type="EMBL" id="MCU6793626.1"/>
    </source>
</evidence>
<keyword evidence="1" id="KW-1133">Transmembrane helix</keyword>
<keyword evidence="3" id="KW-1185">Reference proteome</keyword>
<evidence type="ECO:0000256" key="1">
    <source>
        <dbReference type="SAM" id="Phobius"/>
    </source>
</evidence>
<keyword evidence="1" id="KW-0812">Transmembrane</keyword>
<evidence type="ECO:0000313" key="3">
    <source>
        <dbReference type="Proteomes" id="UP001652445"/>
    </source>
</evidence>
<dbReference type="EMBL" id="JAOQIO010000055">
    <property type="protein sequence ID" value="MCU6793626.1"/>
    <property type="molecule type" value="Genomic_DNA"/>
</dbReference>
<proteinExistence type="predicted"/>
<dbReference type="Proteomes" id="UP001652445">
    <property type="component" value="Unassembled WGS sequence"/>
</dbReference>
<sequence length="74" mass="8234">MKKLIWLVPLFGLFVVYEGIVVLITQGRGESIYELGMLIPATTPSLMTHGSIFVLAGIALICIPFILRKLKLLY</sequence>
<keyword evidence="1" id="KW-0472">Membrane</keyword>
<feature type="transmembrane region" description="Helical" evidence="1">
    <location>
        <begin position="46"/>
        <end position="67"/>
    </location>
</feature>
<name>A0ABT2UHM8_9BACL</name>
<protein>
    <submittedName>
        <fullName evidence="2">Uncharacterized protein</fullName>
    </submittedName>
</protein>
<organism evidence="2 3">
    <name type="scientific">Paenibacillus baimaensis</name>
    <dbReference type="NCBI Taxonomy" id="2982185"/>
    <lineage>
        <taxon>Bacteria</taxon>
        <taxon>Bacillati</taxon>
        <taxon>Bacillota</taxon>
        <taxon>Bacilli</taxon>
        <taxon>Bacillales</taxon>
        <taxon>Paenibacillaceae</taxon>
        <taxon>Paenibacillus</taxon>
    </lineage>
</organism>
<comment type="caution">
    <text evidence="2">The sequence shown here is derived from an EMBL/GenBank/DDBJ whole genome shotgun (WGS) entry which is preliminary data.</text>
</comment>
<gene>
    <name evidence="2" type="ORF">OB236_16090</name>
</gene>